<organism evidence="1">
    <name type="scientific">bioreactor metagenome</name>
    <dbReference type="NCBI Taxonomy" id="1076179"/>
    <lineage>
        <taxon>unclassified sequences</taxon>
        <taxon>metagenomes</taxon>
        <taxon>ecological metagenomes</taxon>
    </lineage>
</organism>
<gene>
    <name evidence="1" type="ORF">SDC9_158946</name>
</gene>
<dbReference type="EMBL" id="VSSQ01057875">
    <property type="protein sequence ID" value="MPN11642.1"/>
    <property type="molecule type" value="Genomic_DNA"/>
</dbReference>
<name>A0A645FDV5_9ZZZZ</name>
<reference evidence="1" key="1">
    <citation type="submission" date="2019-08" db="EMBL/GenBank/DDBJ databases">
        <authorList>
            <person name="Kucharzyk K."/>
            <person name="Murdoch R.W."/>
            <person name="Higgins S."/>
            <person name="Loffler F."/>
        </authorList>
    </citation>
    <scope>NUCLEOTIDE SEQUENCE</scope>
</reference>
<accession>A0A645FDV5</accession>
<protein>
    <submittedName>
        <fullName evidence="1">Uncharacterized protein</fullName>
    </submittedName>
</protein>
<dbReference type="AlphaFoldDB" id="A0A645FDV5"/>
<comment type="caution">
    <text evidence="1">The sequence shown here is derived from an EMBL/GenBank/DDBJ whole genome shotgun (WGS) entry which is preliminary data.</text>
</comment>
<evidence type="ECO:0000313" key="1">
    <source>
        <dbReference type="EMBL" id="MPN11642.1"/>
    </source>
</evidence>
<sequence length="71" mass="7754">MCSTSPADDQDLPGAFKAVTGDFMGARSERVRWTKQRTRKPNEQAWDMNGSEVTQAFANCGGGNRNPPLPP</sequence>
<proteinExistence type="predicted"/>